<keyword evidence="3" id="KW-1185">Reference proteome</keyword>
<protein>
    <submittedName>
        <fullName evidence="2">Phosphate-selective porin O and P</fullName>
    </submittedName>
</protein>
<dbReference type="RefSeq" id="WP_202921805.1">
    <property type="nucleotide sequence ID" value="NZ_CP036274.1"/>
</dbReference>
<dbReference type="Proteomes" id="UP000315017">
    <property type="component" value="Chromosome"/>
</dbReference>
<dbReference type="SUPFAM" id="SSF56935">
    <property type="entry name" value="Porins"/>
    <property type="match status" value="1"/>
</dbReference>
<dbReference type="InterPro" id="IPR023614">
    <property type="entry name" value="Porin_dom_sf"/>
</dbReference>
<dbReference type="Gene3D" id="2.40.160.10">
    <property type="entry name" value="Porin"/>
    <property type="match status" value="1"/>
</dbReference>
<dbReference type="EMBL" id="CP036274">
    <property type="protein sequence ID" value="QDU27641.1"/>
    <property type="molecule type" value="Genomic_DNA"/>
</dbReference>
<dbReference type="Pfam" id="PF07396">
    <property type="entry name" value="Porin_O_P"/>
    <property type="match status" value="1"/>
</dbReference>
<evidence type="ECO:0000313" key="2">
    <source>
        <dbReference type="EMBL" id="QDU27641.1"/>
    </source>
</evidence>
<accession>A0A517YBQ3</accession>
<dbReference type="InterPro" id="IPR010870">
    <property type="entry name" value="Porin_O/P"/>
</dbReference>
<evidence type="ECO:0000256" key="1">
    <source>
        <dbReference type="SAM" id="SignalP"/>
    </source>
</evidence>
<organism evidence="2 3">
    <name type="scientific">Anatilimnocola aggregata</name>
    <dbReference type="NCBI Taxonomy" id="2528021"/>
    <lineage>
        <taxon>Bacteria</taxon>
        <taxon>Pseudomonadati</taxon>
        <taxon>Planctomycetota</taxon>
        <taxon>Planctomycetia</taxon>
        <taxon>Pirellulales</taxon>
        <taxon>Pirellulaceae</taxon>
        <taxon>Anatilimnocola</taxon>
    </lineage>
</organism>
<keyword evidence="1" id="KW-0732">Signal</keyword>
<dbReference type="AlphaFoldDB" id="A0A517YBQ3"/>
<gene>
    <name evidence="2" type="ORF">ETAA8_27290</name>
</gene>
<reference evidence="2 3" key="1">
    <citation type="submission" date="2019-02" db="EMBL/GenBank/DDBJ databases">
        <title>Deep-cultivation of Planctomycetes and their phenomic and genomic characterization uncovers novel biology.</title>
        <authorList>
            <person name="Wiegand S."/>
            <person name="Jogler M."/>
            <person name="Boedeker C."/>
            <person name="Pinto D."/>
            <person name="Vollmers J."/>
            <person name="Rivas-Marin E."/>
            <person name="Kohn T."/>
            <person name="Peeters S.H."/>
            <person name="Heuer A."/>
            <person name="Rast P."/>
            <person name="Oberbeckmann S."/>
            <person name="Bunk B."/>
            <person name="Jeske O."/>
            <person name="Meyerdierks A."/>
            <person name="Storesund J.E."/>
            <person name="Kallscheuer N."/>
            <person name="Luecker S."/>
            <person name="Lage O.M."/>
            <person name="Pohl T."/>
            <person name="Merkel B.J."/>
            <person name="Hornburger P."/>
            <person name="Mueller R.-W."/>
            <person name="Bruemmer F."/>
            <person name="Labrenz M."/>
            <person name="Spormann A.M."/>
            <person name="Op den Camp H."/>
            <person name="Overmann J."/>
            <person name="Amann R."/>
            <person name="Jetten M.S.M."/>
            <person name="Mascher T."/>
            <person name="Medema M.H."/>
            <person name="Devos D.P."/>
            <person name="Kaster A.-K."/>
            <person name="Ovreas L."/>
            <person name="Rohde M."/>
            <person name="Galperin M.Y."/>
            <person name="Jogler C."/>
        </authorList>
    </citation>
    <scope>NUCLEOTIDE SEQUENCE [LARGE SCALE GENOMIC DNA]</scope>
    <source>
        <strain evidence="2 3">ETA_A8</strain>
    </source>
</reference>
<proteinExistence type="predicted"/>
<sequence length="534" mass="59393" precursor="true">MFNLQSFLKALPAINIALAMSVSCQLATAQQPFLAPHGEPAQFIPGPFAPLPPQPVAGNAYPVAQVAHLTPEVITDQPSMEQIMARLERAEAALSAMQSQQFSAGGSEPSADSMPVMTSAFDAATNVGMDLKPEEKKESKPKEKKWYDKLSIRGYAQIRMNHVTHLEPGSAPAQHAGDRSVGDNQNFLIRRARVIISGDVGEHTYVYLQPDFASSVPGSPDANHFTQIRDWYADCYLDTTKVHRFRVGQSKVPYGWENMQSSSNRLPLDRSDSLNSAVRNERDLGVFYYWTPEPAQDFFKEVLDEGLKGSGNYGVFGFGVYNGQGGSFVEQNDNLHVVARLTVPYQFDNCQMMEVGIQGYTGLYTVLGSAISPLGIGPDATPDGTISDNRQGLLDKRLAASFIWYPQPFGFQAEWNVGEGPALNDAQDEVIVRPLTGGYAMMMYKYDSPCHGTFIPFARYNRFKGGYKPERNAPYVHIDETEIGLEWQIDKSMELVGMYTFTNRTNTTAISADDTESYRQFVGEILRFQFQFNY</sequence>
<feature type="signal peptide" evidence="1">
    <location>
        <begin position="1"/>
        <end position="29"/>
    </location>
</feature>
<evidence type="ECO:0000313" key="3">
    <source>
        <dbReference type="Proteomes" id="UP000315017"/>
    </source>
</evidence>
<dbReference type="KEGG" id="aagg:ETAA8_27290"/>
<name>A0A517YBQ3_9BACT</name>
<feature type="chain" id="PRO_5022030986" evidence="1">
    <location>
        <begin position="30"/>
        <end position="534"/>
    </location>
</feature>